<comment type="caution">
    <text evidence="2">The sequence shown here is derived from an EMBL/GenBank/DDBJ whole genome shotgun (WGS) entry which is preliminary data.</text>
</comment>
<feature type="region of interest" description="Disordered" evidence="1">
    <location>
        <begin position="1"/>
        <end position="26"/>
    </location>
</feature>
<evidence type="ECO:0000256" key="1">
    <source>
        <dbReference type="SAM" id="MobiDB-lite"/>
    </source>
</evidence>
<proteinExistence type="predicted"/>
<dbReference type="VEuPathDB" id="FungiDB:SeMB42_g07559"/>
<protein>
    <submittedName>
        <fullName evidence="2">Uncharacterized protein</fullName>
    </submittedName>
</protein>
<dbReference type="EMBL" id="QEAN01000556">
    <property type="protein sequence ID" value="TPX32937.1"/>
    <property type="molecule type" value="Genomic_DNA"/>
</dbReference>
<name>A0A507BVN9_9FUNG</name>
<accession>A0A507BVN9</accession>
<evidence type="ECO:0000313" key="3">
    <source>
        <dbReference type="Proteomes" id="UP000317494"/>
    </source>
</evidence>
<organism evidence="2 3">
    <name type="scientific">Synchytrium endobioticum</name>
    <dbReference type="NCBI Taxonomy" id="286115"/>
    <lineage>
        <taxon>Eukaryota</taxon>
        <taxon>Fungi</taxon>
        <taxon>Fungi incertae sedis</taxon>
        <taxon>Chytridiomycota</taxon>
        <taxon>Chytridiomycota incertae sedis</taxon>
        <taxon>Chytridiomycetes</taxon>
        <taxon>Synchytriales</taxon>
        <taxon>Synchytriaceae</taxon>
        <taxon>Synchytrium</taxon>
    </lineage>
</organism>
<reference evidence="2 3" key="1">
    <citation type="journal article" date="2019" name="Sci. Rep.">
        <title>Comparative genomics of chytrid fungi reveal insights into the obligate biotrophic and pathogenic lifestyle of Synchytrium endobioticum.</title>
        <authorList>
            <person name="van de Vossenberg B.T.L.H."/>
            <person name="Warris S."/>
            <person name="Nguyen H.D.T."/>
            <person name="van Gent-Pelzer M.P.E."/>
            <person name="Joly D.L."/>
            <person name="van de Geest H.C."/>
            <person name="Bonants P.J.M."/>
            <person name="Smith D.S."/>
            <person name="Levesque C.A."/>
            <person name="van der Lee T.A.J."/>
        </authorList>
    </citation>
    <scope>NUCLEOTIDE SEQUENCE [LARGE SCALE GENOMIC DNA]</scope>
    <source>
        <strain evidence="2 3">MB42</strain>
    </source>
</reference>
<dbReference type="AlphaFoldDB" id="A0A507BVN9"/>
<evidence type="ECO:0000313" key="2">
    <source>
        <dbReference type="EMBL" id="TPX32937.1"/>
    </source>
</evidence>
<sequence length="136" mass="15496">MQSNLRVSTSRLEKSATWPLQQSPTRGHPIDASSLMSFYVGADPIQTDGEEVWTSEFAQVTRSHQTLFLMELYMDIELRRYDYLHHDKICDKDHTTSFTMNVQPLAKPGGIFICFLARDPSHWTNSDCGSLPQLSS</sequence>
<keyword evidence="3" id="KW-1185">Reference proteome</keyword>
<feature type="compositionally biased region" description="Polar residues" evidence="1">
    <location>
        <begin position="1"/>
        <end position="10"/>
    </location>
</feature>
<dbReference type="Proteomes" id="UP000317494">
    <property type="component" value="Unassembled WGS sequence"/>
</dbReference>
<gene>
    <name evidence="2" type="ORF">SeMB42_g07559</name>
</gene>